<dbReference type="SUPFAM" id="SSF55166">
    <property type="entry name" value="Hedgehog/DD-peptidase"/>
    <property type="match status" value="1"/>
</dbReference>
<dbReference type="Proteomes" id="UP000234881">
    <property type="component" value="Unassembled WGS sequence"/>
</dbReference>
<accession>A0A2N5XVU5</accession>
<evidence type="ECO:0000256" key="1">
    <source>
        <dbReference type="ARBA" id="ARBA00001947"/>
    </source>
</evidence>
<dbReference type="GO" id="GO:0008237">
    <property type="term" value="F:metallopeptidase activity"/>
    <property type="evidence" value="ECO:0007669"/>
    <property type="project" value="UniProtKB-KW"/>
</dbReference>
<dbReference type="OrthoDB" id="5418604at2"/>
<evidence type="ECO:0000256" key="3">
    <source>
        <dbReference type="ARBA" id="ARBA00022670"/>
    </source>
</evidence>
<dbReference type="PROSITE" id="PS51257">
    <property type="entry name" value="PROKAR_LIPOPROTEIN"/>
    <property type="match status" value="1"/>
</dbReference>
<evidence type="ECO:0000256" key="9">
    <source>
        <dbReference type="ARBA" id="ARBA00023316"/>
    </source>
</evidence>
<dbReference type="EMBL" id="PKUQ01000002">
    <property type="protein sequence ID" value="PLW78610.1"/>
    <property type="molecule type" value="Genomic_DNA"/>
</dbReference>
<dbReference type="Gene3D" id="3.30.1380.10">
    <property type="match status" value="1"/>
</dbReference>
<dbReference type="InterPro" id="IPR010275">
    <property type="entry name" value="MepK"/>
</dbReference>
<name>A0A2N5XVU5_9HYPH</name>
<evidence type="ECO:0000313" key="13">
    <source>
        <dbReference type="EMBL" id="PLW78610.1"/>
    </source>
</evidence>
<dbReference type="GO" id="GO:0006508">
    <property type="term" value="P:proteolysis"/>
    <property type="evidence" value="ECO:0007669"/>
    <property type="project" value="UniProtKB-KW"/>
</dbReference>
<evidence type="ECO:0000256" key="10">
    <source>
        <dbReference type="ARBA" id="ARBA00093448"/>
    </source>
</evidence>
<comment type="cofactor">
    <cofactor evidence="1">
        <name>Zn(2+)</name>
        <dbReference type="ChEBI" id="CHEBI:29105"/>
    </cofactor>
</comment>
<dbReference type="AlphaFoldDB" id="A0A2N5XVU5"/>
<evidence type="ECO:0000259" key="12">
    <source>
        <dbReference type="Pfam" id="PF08291"/>
    </source>
</evidence>
<evidence type="ECO:0000256" key="8">
    <source>
        <dbReference type="ARBA" id="ARBA00023049"/>
    </source>
</evidence>
<comment type="similarity">
    <text evidence="10">Belongs to the peptidase M15 family.</text>
</comment>
<evidence type="ECO:0000256" key="11">
    <source>
        <dbReference type="ARBA" id="ARBA00093666"/>
    </source>
</evidence>
<feature type="domain" description="Peptidase M15A C-terminal" evidence="12">
    <location>
        <begin position="62"/>
        <end position="159"/>
    </location>
</feature>
<dbReference type="Pfam" id="PF08291">
    <property type="entry name" value="Peptidase_M15_3"/>
    <property type="match status" value="1"/>
</dbReference>
<keyword evidence="7" id="KW-0862">Zinc</keyword>
<keyword evidence="8" id="KW-0482">Metalloprotease</keyword>
<proteinExistence type="inferred from homology"/>
<evidence type="ECO:0000256" key="7">
    <source>
        <dbReference type="ARBA" id="ARBA00022833"/>
    </source>
</evidence>
<evidence type="ECO:0000256" key="5">
    <source>
        <dbReference type="ARBA" id="ARBA00022729"/>
    </source>
</evidence>
<sequence length="181" mass="19765">MMRFLRFGVLVGLTGLIAGCNTTGSNGVSSSVSTHIDMSQRSVMAYANGLETKPVKNSKSRFLVAHSKVQLGCLKPELTKLLGKVEKHYGKPVIITSGYRSKAYNRRVKGAKNSQHMNCKAADIRVPGVSKNALAKYARTISGIGGVGIYCRSSYVHVDVGSRRDWSWGCGKSKRRKTARR</sequence>
<evidence type="ECO:0000313" key="14">
    <source>
        <dbReference type="Proteomes" id="UP000234881"/>
    </source>
</evidence>
<evidence type="ECO:0000256" key="6">
    <source>
        <dbReference type="ARBA" id="ARBA00022801"/>
    </source>
</evidence>
<reference evidence="13 14" key="1">
    <citation type="submission" date="2018-01" db="EMBL/GenBank/DDBJ databases">
        <title>The draft genome sequence of Cohaesibacter sp. H1304.</title>
        <authorList>
            <person name="Wang N.-N."/>
            <person name="Du Z.-J."/>
        </authorList>
    </citation>
    <scope>NUCLEOTIDE SEQUENCE [LARGE SCALE GENOMIC DNA]</scope>
    <source>
        <strain evidence="13 14">H1304</strain>
    </source>
</reference>
<dbReference type="RefSeq" id="WP_101532375.1">
    <property type="nucleotide sequence ID" value="NZ_JBFHIU010000073.1"/>
</dbReference>
<keyword evidence="5" id="KW-0732">Signal</keyword>
<protein>
    <recommendedName>
        <fullName evidence="11">Murein endopeptidase K</fullName>
    </recommendedName>
</protein>
<keyword evidence="4" id="KW-0479">Metal-binding</keyword>
<evidence type="ECO:0000256" key="4">
    <source>
        <dbReference type="ARBA" id="ARBA00022723"/>
    </source>
</evidence>
<keyword evidence="14" id="KW-1185">Reference proteome</keyword>
<comment type="caution">
    <text evidence="13">The sequence shown here is derived from an EMBL/GenBank/DDBJ whole genome shotgun (WGS) entry which is preliminary data.</text>
</comment>
<keyword evidence="6" id="KW-0378">Hydrolase</keyword>
<dbReference type="GO" id="GO:0046872">
    <property type="term" value="F:metal ion binding"/>
    <property type="evidence" value="ECO:0007669"/>
    <property type="project" value="UniProtKB-KW"/>
</dbReference>
<evidence type="ECO:0000256" key="2">
    <source>
        <dbReference type="ARBA" id="ARBA00004776"/>
    </source>
</evidence>
<gene>
    <name evidence="13" type="ORF">C0081_03205</name>
</gene>
<comment type="pathway">
    <text evidence="2">Cell wall biogenesis; cell wall polysaccharide biosynthesis.</text>
</comment>
<dbReference type="PANTHER" id="PTHR37425">
    <property type="match status" value="1"/>
</dbReference>
<organism evidence="13 14">
    <name type="scientific">Cohaesibacter celericrescens</name>
    <dbReference type="NCBI Taxonomy" id="2067669"/>
    <lineage>
        <taxon>Bacteria</taxon>
        <taxon>Pseudomonadati</taxon>
        <taxon>Pseudomonadota</taxon>
        <taxon>Alphaproteobacteria</taxon>
        <taxon>Hyphomicrobiales</taxon>
        <taxon>Cohaesibacteraceae</taxon>
    </lineage>
</organism>
<keyword evidence="9" id="KW-0961">Cell wall biogenesis/degradation</keyword>
<dbReference type="InterPro" id="IPR009045">
    <property type="entry name" value="Zn_M74/Hedgehog-like"/>
</dbReference>
<dbReference type="PANTHER" id="PTHR37425:SF1">
    <property type="entry name" value="OUTER MEMBRANE PROTEIN"/>
    <property type="match status" value="1"/>
</dbReference>
<keyword evidence="3" id="KW-0645">Protease</keyword>
<dbReference type="InterPro" id="IPR013230">
    <property type="entry name" value="Peptidase_M15A_C"/>
</dbReference>
<dbReference type="GO" id="GO:0071555">
    <property type="term" value="P:cell wall organization"/>
    <property type="evidence" value="ECO:0007669"/>
    <property type="project" value="UniProtKB-KW"/>
</dbReference>